<comment type="caution">
    <text evidence="1">The sequence shown here is derived from an EMBL/GenBank/DDBJ whole genome shotgun (WGS) entry which is preliminary data.</text>
</comment>
<reference evidence="1 2" key="1">
    <citation type="submission" date="2020-08" db="EMBL/GenBank/DDBJ databases">
        <title>Genomic Encyclopedia of Type Strains, Phase IV (KMG-IV): sequencing the most valuable type-strain genomes for metagenomic binning, comparative biology and taxonomic classification.</title>
        <authorList>
            <person name="Goeker M."/>
        </authorList>
    </citation>
    <scope>NUCLEOTIDE SEQUENCE [LARGE SCALE GENOMIC DNA]</scope>
    <source>
        <strain evidence="1 2">DSM 27203</strain>
    </source>
</reference>
<sequence length="179" mass="19153">MVLGLALAACTAPSHGKDAADGNLSGADAISAATGVLDNTSSTSAQGWHYSTPVDSMAHSASINATQALHLPFPYGVTMPKLNIRESTRSGFDITITSDGQPLCRSYDHETLTIRFDAGPVQEYRCTEAADGSPGIVYFSNPQAVLKKIRTADRMTVDISYFDAGRKQLVFPVKGLRWN</sequence>
<dbReference type="EMBL" id="JACIJI010000001">
    <property type="protein sequence ID" value="MBB5718112.1"/>
    <property type="molecule type" value="Genomic_DNA"/>
</dbReference>
<keyword evidence="2" id="KW-1185">Reference proteome</keyword>
<dbReference type="RefSeq" id="WP_345574531.1">
    <property type="nucleotide sequence ID" value="NZ_BAABIF010000004.1"/>
</dbReference>
<dbReference type="AlphaFoldDB" id="A0A840YX38"/>
<protein>
    <submittedName>
        <fullName evidence="1">Uncharacterized protein</fullName>
    </submittedName>
</protein>
<proteinExistence type="predicted"/>
<name>A0A840YX38_9SPHN</name>
<accession>A0A840YX38</accession>
<evidence type="ECO:0000313" key="1">
    <source>
        <dbReference type="EMBL" id="MBB5718112.1"/>
    </source>
</evidence>
<dbReference type="Proteomes" id="UP000554342">
    <property type="component" value="Unassembled WGS sequence"/>
</dbReference>
<gene>
    <name evidence="1" type="ORF">FHR23_001019</name>
</gene>
<evidence type="ECO:0000313" key="2">
    <source>
        <dbReference type="Proteomes" id="UP000554342"/>
    </source>
</evidence>
<organism evidence="1 2">
    <name type="scientific">Stakelama sediminis</name>
    <dbReference type="NCBI Taxonomy" id="463200"/>
    <lineage>
        <taxon>Bacteria</taxon>
        <taxon>Pseudomonadati</taxon>
        <taxon>Pseudomonadota</taxon>
        <taxon>Alphaproteobacteria</taxon>
        <taxon>Sphingomonadales</taxon>
        <taxon>Sphingomonadaceae</taxon>
        <taxon>Stakelama</taxon>
    </lineage>
</organism>